<dbReference type="EMBL" id="VSSQ01059540">
    <property type="protein sequence ID" value="MPN13088.1"/>
    <property type="molecule type" value="Genomic_DNA"/>
</dbReference>
<comment type="caution">
    <text evidence="2">The sequence shown here is derived from an EMBL/GenBank/DDBJ whole genome shotgun (WGS) entry which is preliminary data.</text>
</comment>
<keyword evidence="1" id="KW-1133">Transmembrane helix</keyword>
<keyword evidence="1" id="KW-0812">Transmembrane</keyword>
<sequence>MTASWFVNSLTADFSAISYCCLEEQLLLHPEQPEQLAPFFFCFLMYTITNAAIAAIVPTINKSAPFILTSYE</sequence>
<evidence type="ECO:0000256" key="1">
    <source>
        <dbReference type="SAM" id="Phobius"/>
    </source>
</evidence>
<dbReference type="AlphaFoldDB" id="A0A645FFB2"/>
<proteinExistence type="predicted"/>
<accession>A0A645FFB2</accession>
<organism evidence="2">
    <name type="scientific">bioreactor metagenome</name>
    <dbReference type="NCBI Taxonomy" id="1076179"/>
    <lineage>
        <taxon>unclassified sequences</taxon>
        <taxon>metagenomes</taxon>
        <taxon>ecological metagenomes</taxon>
    </lineage>
</organism>
<evidence type="ECO:0000313" key="2">
    <source>
        <dbReference type="EMBL" id="MPN13088.1"/>
    </source>
</evidence>
<name>A0A645FFB2_9ZZZZ</name>
<gene>
    <name evidence="2" type="ORF">SDC9_160408</name>
</gene>
<feature type="transmembrane region" description="Helical" evidence="1">
    <location>
        <begin position="36"/>
        <end position="57"/>
    </location>
</feature>
<reference evidence="2" key="1">
    <citation type="submission" date="2019-08" db="EMBL/GenBank/DDBJ databases">
        <authorList>
            <person name="Kucharzyk K."/>
            <person name="Murdoch R.W."/>
            <person name="Higgins S."/>
            <person name="Loffler F."/>
        </authorList>
    </citation>
    <scope>NUCLEOTIDE SEQUENCE</scope>
</reference>
<keyword evidence="1" id="KW-0472">Membrane</keyword>
<protein>
    <submittedName>
        <fullName evidence="2">Uncharacterized protein</fullName>
    </submittedName>
</protein>